<dbReference type="Pfam" id="PF24801">
    <property type="entry name" value="FNIII-A_GpJ"/>
    <property type="match status" value="1"/>
</dbReference>
<dbReference type="PANTHER" id="PTHR36251">
    <property type="entry name" value="FELS-1 PROPHAGE HOST SPECIFICITY PROTEIN-RELATED"/>
    <property type="match status" value="1"/>
</dbReference>
<proteinExistence type="predicted"/>
<organism evidence="3 4">
    <name type="scientific">Escherichia coli O33</name>
    <dbReference type="NCBI Taxonomy" id="1010802"/>
    <lineage>
        <taxon>Bacteria</taxon>
        <taxon>Pseudomonadati</taxon>
        <taxon>Pseudomonadota</taxon>
        <taxon>Gammaproteobacteria</taxon>
        <taxon>Enterobacterales</taxon>
        <taxon>Enterobacteriaceae</taxon>
        <taxon>Escherichia</taxon>
    </lineage>
</organism>
<evidence type="ECO:0000259" key="2">
    <source>
        <dbReference type="Pfam" id="PF24801"/>
    </source>
</evidence>
<dbReference type="InterPro" id="IPR055385">
    <property type="entry name" value="GpJ_HDII-ins2"/>
</dbReference>
<comment type="caution">
    <text evidence="3">The sequence shown here is derived from an EMBL/GenBank/DDBJ whole genome shotgun (WGS) entry which is preliminary data.</text>
</comment>
<feature type="region of interest" description="Disordered" evidence="1">
    <location>
        <begin position="1"/>
        <end position="20"/>
    </location>
</feature>
<dbReference type="AlphaFoldDB" id="A0AAD2VDF0"/>
<accession>A0AAD2VDF0</accession>
<dbReference type="InterPro" id="IPR053171">
    <property type="entry name" value="Viral_Tip_Attach_Protein"/>
</dbReference>
<name>A0AAD2VDF0_ECOLX</name>
<gene>
    <name evidence="3" type="ORF">QY721_004778</name>
</gene>
<sequence length="222" mass="24056">MGKGGGKGHTPREAKDNLKSTQMMSVIDAIGEGPVEGPVKGLQSILVNKTPLTDTDGNPVIHGVTAVWRAGEQEQTPPEGFESSGAETALGVEVTKAKPVTRTITSANIDRLRVTFGVQSLVETTSKGDRNPSSVRLLIQLERNGNWVTEKDVTINGKTTSQYLTSVILNNLPERPFNIRVVRVTADSTTDQLQNRTLWSSYTEIIDVKQCYPNTAIVGLQV</sequence>
<dbReference type="Proteomes" id="UP001183362">
    <property type="component" value="Unassembled WGS sequence"/>
</dbReference>
<dbReference type="EMBL" id="ABNTJI010000041">
    <property type="protein sequence ID" value="ELO0484869.1"/>
    <property type="molecule type" value="Genomic_DNA"/>
</dbReference>
<feature type="non-terminal residue" evidence="3">
    <location>
        <position position="222"/>
    </location>
</feature>
<evidence type="ECO:0000313" key="4">
    <source>
        <dbReference type="Proteomes" id="UP001183362"/>
    </source>
</evidence>
<dbReference type="PANTHER" id="PTHR36251:SF2">
    <property type="entry name" value="GIFSY-2 PROPHAGE HOST SPECIFICITY PROTEIN J, PHAGE LAMBDA"/>
    <property type="match status" value="1"/>
</dbReference>
<feature type="domain" description="Tip attachment protein J HDII-ins2" evidence="2">
    <location>
        <begin position="86"/>
        <end position="207"/>
    </location>
</feature>
<evidence type="ECO:0000313" key="3">
    <source>
        <dbReference type="EMBL" id="ELO0484869.1"/>
    </source>
</evidence>
<protein>
    <submittedName>
        <fullName evidence="3">Host specificity protein J</fullName>
    </submittedName>
</protein>
<reference evidence="3" key="1">
    <citation type="submission" date="2023-07" db="EMBL/GenBank/DDBJ databases">
        <authorList>
            <consortium name="GenomeTrakr network: Whole genome sequencing for foodborne pathogen traceback"/>
        </authorList>
    </citation>
    <scope>NUCLEOTIDE SEQUENCE</scope>
    <source>
        <strain evidence="3">RM7211</strain>
    </source>
</reference>
<evidence type="ECO:0000256" key="1">
    <source>
        <dbReference type="SAM" id="MobiDB-lite"/>
    </source>
</evidence>